<dbReference type="Proteomes" id="UP000298030">
    <property type="component" value="Unassembled WGS sequence"/>
</dbReference>
<comment type="caution">
    <text evidence="2">The sequence shown here is derived from an EMBL/GenBank/DDBJ whole genome shotgun (WGS) entry which is preliminary data.</text>
</comment>
<proteinExistence type="predicted"/>
<sequence>MPCVPRQVYSDTFKKSRKRKKETSRRSPPPDWRKAEENCSNPRRRLRSNTSGDVPCPLPLSRTIGPPLRWLLPLSTYRNAVPARGRLFSTWRPQVSQPSMPATPVHHLRDHRSMKERATRVRLRRDPRHMVNPSSQPRCLGRANLVKGVKAWGRPGGGRGGPLDSPSFPDRSSLSMFCRAFVFSRFSLFSNCFHSIFVALTSRFRFPNVIYLRSAHLRFAIHRSPPSLETRRLFFVSFFPLPLGPSARNQPLLESGMERPQYHPKSWLRVYLSLPSFWDHFFWVGWLELWDWLHQSSDMQRSHFLL</sequence>
<feature type="region of interest" description="Disordered" evidence="1">
    <location>
        <begin position="1"/>
        <end position="58"/>
    </location>
</feature>
<evidence type="ECO:0000256" key="1">
    <source>
        <dbReference type="SAM" id="MobiDB-lite"/>
    </source>
</evidence>
<accession>A0A4Y7TLB0</accession>
<keyword evidence="3" id="KW-1185">Reference proteome</keyword>
<feature type="region of interest" description="Disordered" evidence="1">
    <location>
        <begin position="94"/>
        <end position="118"/>
    </location>
</feature>
<name>A0A4Y7TLB0_COPMI</name>
<dbReference type="EMBL" id="QPFP01000008">
    <property type="protein sequence ID" value="TEB34960.1"/>
    <property type="molecule type" value="Genomic_DNA"/>
</dbReference>
<reference evidence="2 3" key="1">
    <citation type="journal article" date="2019" name="Nat. Ecol. Evol.">
        <title>Megaphylogeny resolves global patterns of mushroom evolution.</title>
        <authorList>
            <person name="Varga T."/>
            <person name="Krizsan K."/>
            <person name="Foldi C."/>
            <person name="Dima B."/>
            <person name="Sanchez-Garcia M."/>
            <person name="Sanchez-Ramirez S."/>
            <person name="Szollosi G.J."/>
            <person name="Szarkandi J.G."/>
            <person name="Papp V."/>
            <person name="Albert L."/>
            <person name="Andreopoulos W."/>
            <person name="Angelini C."/>
            <person name="Antonin V."/>
            <person name="Barry K.W."/>
            <person name="Bougher N.L."/>
            <person name="Buchanan P."/>
            <person name="Buyck B."/>
            <person name="Bense V."/>
            <person name="Catcheside P."/>
            <person name="Chovatia M."/>
            <person name="Cooper J."/>
            <person name="Damon W."/>
            <person name="Desjardin D."/>
            <person name="Finy P."/>
            <person name="Geml J."/>
            <person name="Haridas S."/>
            <person name="Hughes K."/>
            <person name="Justo A."/>
            <person name="Karasinski D."/>
            <person name="Kautmanova I."/>
            <person name="Kiss B."/>
            <person name="Kocsube S."/>
            <person name="Kotiranta H."/>
            <person name="LaButti K.M."/>
            <person name="Lechner B.E."/>
            <person name="Liimatainen K."/>
            <person name="Lipzen A."/>
            <person name="Lukacs Z."/>
            <person name="Mihaltcheva S."/>
            <person name="Morgado L.N."/>
            <person name="Niskanen T."/>
            <person name="Noordeloos M.E."/>
            <person name="Ohm R.A."/>
            <person name="Ortiz-Santana B."/>
            <person name="Ovrebo C."/>
            <person name="Racz N."/>
            <person name="Riley R."/>
            <person name="Savchenko A."/>
            <person name="Shiryaev A."/>
            <person name="Soop K."/>
            <person name="Spirin V."/>
            <person name="Szebenyi C."/>
            <person name="Tomsovsky M."/>
            <person name="Tulloss R.E."/>
            <person name="Uehling J."/>
            <person name="Grigoriev I.V."/>
            <person name="Vagvolgyi C."/>
            <person name="Papp T."/>
            <person name="Martin F.M."/>
            <person name="Miettinen O."/>
            <person name="Hibbett D.S."/>
            <person name="Nagy L.G."/>
        </authorList>
    </citation>
    <scope>NUCLEOTIDE SEQUENCE [LARGE SCALE GENOMIC DNA]</scope>
    <source>
        <strain evidence="2 3">FP101781</strain>
    </source>
</reference>
<dbReference type="AlphaFoldDB" id="A0A4Y7TLB0"/>
<organism evidence="2 3">
    <name type="scientific">Coprinellus micaceus</name>
    <name type="common">Glistening ink-cap mushroom</name>
    <name type="synonym">Coprinus micaceus</name>
    <dbReference type="NCBI Taxonomy" id="71717"/>
    <lineage>
        <taxon>Eukaryota</taxon>
        <taxon>Fungi</taxon>
        <taxon>Dikarya</taxon>
        <taxon>Basidiomycota</taxon>
        <taxon>Agaricomycotina</taxon>
        <taxon>Agaricomycetes</taxon>
        <taxon>Agaricomycetidae</taxon>
        <taxon>Agaricales</taxon>
        <taxon>Agaricineae</taxon>
        <taxon>Psathyrellaceae</taxon>
        <taxon>Coprinellus</taxon>
    </lineage>
</organism>
<evidence type="ECO:0000313" key="2">
    <source>
        <dbReference type="EMBL" id="TEB34960.1"/>
    </source>
</evidence>
<gene>
    <name evidence="2" type="ORF">FA13DRAFT_1426033</name>
</gene>
<evidence type="ECO:0000313" key="3">
    <source>
        <dbReference type="Proteomes" id="UP000298030"/>
    </source>
</evidence>
<protein>
    <submittedName>
        <fullName evidence="2">Uncharacterized protein</fullName>
    </submittedName>
</protein>